<dbReference type="Gene3D" id="3.90.180.10">
    <property type="entry name" value="Medium-chain alcohol dehydrogenases, catalytic domain"/>
    <property type="match status" value="1"/>
</dbReference>
<evidence type="ECO:0000313" key="6">
    <source>
        <dbReference type="Proteomes" id="UP000014500"/>
    </source>
</evidence>
<dbReference type="FunFam" id="3.40.50.720:FF:000121">
    <property type="entry name" value="Prostaglandin reductase 2"/>
    <property type="match status" value="1"/>
</dbReference>
<dbReference type="SUPFAM" id="SSF51735">
    <property type="entry name" value="NAD(P)-binding Rossmann-fold domains"/>
    <property type="match status" value="1"/>
</dbReference>
<dbReference type="EMBL" id="JH432006">
    <property type="status" value="NOT_ANNOTATED_CDS"/>
    <property type="molecule type" value="Genomic_DNA"/>
</dbReference>
<dbReference type="GO" id="GO:0008270">
    <property type="term" value="F:zinc ion binding"/>
    <property type="evidence" value="ECO:0007669"/>
    <property type="project" value="InterPro"/>
</dbReference>
<evidence type="ECO:0000256" key="3">
    <source>
        <dbReference type="ARBA" id="ARBA00023002"/>
    </source>
</evidence>
<proteinExistence type="inferred from homology"/>
<dbReference type="OMA" id="NFADTHQ"/>
<dbReference type="GO" id="GO:0047522">
    <property type="term" value="F:15-oxoprostaglandin 13-reductase [NAD(P)+] activity"/>
    <property type="evidence" value="ECO:0007669"/>
    <property type="project" value="UniProtKB-EC"/>
</dbReference>
<dbReference type="InterPro" id="IPR011032">
    <property type="entry name" value="GroES-like_sf"/>
</dbReference>
<reference evidence="5" key="2">
    <citation type="submission" date="2015-02" db="UniProtKB">
        <authorList>
            <consortium name="EnsemblMetazoa"/>
        </authorList>
    </citation>
    <scope>IDENTIFICATION</scope>
</reference>
<comment type="similarity">
    <text evidence="1">Belongs to the zinc-containing alcohol dehydrogenase family. Quinone oxidoreductase subfamily.</text>
</comment>
<evidence type="ECO:0000256" key="1">
    <source>
        <dbReference type="ARBA" id="ARBA00010371"/>
    </source>
</evidence>
<dbReference type="InterPro" id="IPR020843">
    <property type="entry name" value="ER"/>
</dbReference>
<dbReference type="AlphaFoldDB" id="T1JAW1"/>
<dbReference type="Pfam" id="PF08240">
    <property type="entry name" value="ADH_N"/>
    <property type="match status" value="1"/>
</dbReference>
<dbReference type="Proteomes" id="UP000014500">
    <property type="component" value="Unassembled WGS sequence"/>
</dbReference>
<dbReference type="PANTHER" id="PTHR43677:SF3">
    <property type="entry name" value="PROSTAGLANDIN REDUCTASE 3"/>
    <property type="match status" value="1"/>
</dbReference>
<keyword evidence="3" id="KW-0560">Oxidoreductase</keyword>
<accession>T1JAW1</accession>
<sequence length="388" mass="43054">SHVTLEDDIVQTYLNQPVDLSEKYVQRKFDYISEKTSNLNSTMAARMASLPNTFRKLVVKTLTTNFAEATEVVTAQLPKPKANEVLIKNRYLGINATDINITAGRYHKTKITGFVPGLEAVGEIAEVGSDVKSFLVGQPVAYQGFGCFTEYLCVSSEYAWRIPELKPEFLGFLVCGRTALIGLDKVGRIKKGDRVLITAAAGGTGHLAVQYAKQKKCHVVGLCSSDEKEQLVRELGCNRVINYKKENLADVLQEEYPNGIDVVWETVGGDVFNQCLYNLAIRGRLIVVGFITQYKSESSYKAPGLDALPEKLLMSSASVHGFMLSHYSREFEYYHALLLGSFELNRIKVQLDCGEMLQTGAFKGLESIPRAVEHLHTGKSMGKVYVEI</sequence>
<dbReference type="PROSITE" id="PS01162">
    <property type="entry name" value="QOR_ZETA_CRYSTAL"/>
    <property type="match status" value="1"/>
</dbReference>
<dbReference type="EnsemblMetazoa" id="SMAR010885-RA">
    <property type="protein sequence ID" value="SMAR010885-PA"/>
    <property type="gene ID" value="SMAR010885"/>
</dbReference>
<dbReference type="InterPro" id="IPR013149">
    <property type="entry name" value="ADH-like_C"/>
</dbReference>
<keyword evidence="6" id="KW-1185">Reference proteome</keyword>
<dbReference type="EC" id="1.3.1.48" evidence="2"/>
<dbReference type="InterPro" id="IPR036291">
    <property type="entry name" value="NAD(P)-bd_dom_sf"/>
</dbReference>
<dbReference type="eggNOG" id="KOG1196">
    <property type="taxonomic scope" value="Eukaryota"/>
</dbReference>
<dbReference type="GO" id="GO:0005739">
    <property type="term" value="C:mitochondrion"/>
    <property type="evidence" value="ECO:0007669"/>
    <property type="project" value="TreeGrafter"/>
</dbReference>
<dbReference type="InterPro" id="IPR013154">
    <property type="entry name" value="ADH-like_N"/>
</dbReference>
<dbReference type="PANTHER" id="PTHR43677">
    <property type="entry name" value="SHORT-CHAIN DEHYDROGENASE/REDUCTASE"/>
    <property type="match status" value="1"/>
</dbReference>
<evidence type="ECO:0000259" key="4">
    <source>
        <dbReference type="SMART" id="SM00829"/>
    </source>
</evidence>
<evidence type="ECO:0000256" key="2">
    <source>
        <dbReference type="ARBA" id="ARBA00011981"/>
    </source>
</evidence>
<dbReference type="Gene3D" id="3.40.50.720">
    <property type="entry name" value="NAD(P)-binding Rossmann-like Domain"/>
    <property type="match status" value="1"/>
</dbReference>
<dbReference type="Pfam" id="PF00107">
    <property type="entry name" value="ADH_zinc_N"/>
    <property type="match status" value="1"/>
</dbReference>
<dbReference type="PhylomeDB" id="T1JAW1"/>
<dbReference type="HOGENOM" id="CLU_026673_3_1_1"/>
<protein>
    <recommendedName>
        <fullName evidence="2">15-oxoprostaglandin 13-reductase</fullName>
        <ecNumber evidence="2">1.3.1.48</ecNumber>
    </recommendedName>
</protein>
<dbReference type="InterPro" id="IPR002364">
    <property type="entry name" value="Quin_OxRdtase/zeta-crystal_CS"/>
</dbReference>
<dbReference type="InterPro" id="IPR051397">
    <property type="entry name" value="Zn-ADH-like_protein"/>
</dbReference>
<dbReference type="STRING" id="126957.T1JAW1"/>
<reference evidence="6" key="1">
    <citation type="submission" date="2011-05" db="EMBL/GenBank/DDBJ databases">
        <authorList>
            <person name="Richards S.R."/>
            <person name="Qu J."/>
            <person name="Jiang H."/>
            <person name="Jhangiani S.N."/>
            <person name="Agravi P."/>
            <person name="Goodspeed R."/>
            <person name="Gross S."/>
            <person name="Mandapat C."/>
            <person name="Jackson L."/>
            <person name="Mathew T."/>
            <person name="Pu L."/>
            <person name="Thornton R."/>
            <person name="Saada N."/>
            <person name="Wilczek-Boney K.B."/>
            <person name="Lee S."/>
            <person name="Kovar C."/>
            <person name="Wu Y."/>
            <person name="Scherer S.E."/>
            <person name="Worley K.C."/>
            <person name="Muzny D.M."/>
            <person name="Gibbs R."/>
        </authorList>
    </citation>
    <scope>NUCLEOTIDE SEQUENCE</scope>
    <source>
        <strain evidence="6">Brora</strain>
    </source>
</reference>
<organism evidence="5 6">
    <name type="scientific">Strigamia maritima</name>
    <name type="common">European centipede</name>
    <name type="synonym">Geophilus maritimus</name>
    <dbReference type="NCBI Taxonomy" id="126957"/>
    <lineage>
        <taxon>Eukaryota</taxon>
        <taxon>Metazoa</taxon>
        <taxon>Ecdysozoa</taxon>
        <taxon>Arthropoda</taxon>
        <taxon>Myriapoda</taxon>
        <taxon>Chilopoda</taxon>
        <taxon>Pleurostigmophora</taxon>
        <taxon>Geophilomorpha</taxon>
        <taxon>Linotaeniidae</taxon>
        <taxon>Strigamia</taxon>
    </lineage>
</organism>
<dbReference type="SMART" id="SM00829">
    <property type="entry name" value="PKS_ER"/>
    <property type="match status" value="1"/>
</dbReference>
<evidence type="ECO:0000313" key="5">
    <source>
        <dbReference type="EnsemblMetazoa" id="SMAR010885-PA"/>
    </source>
</evidence>
<feature type="domain" description="Enoyl reductase (ER)" evidence="4">
    <location>
        <begin position="65"/>
        <end position="386"/>
    </location>
</feature>
<dbReference type="SUPFAM" id="SSF50129">
    <property type="entry name" value="GroES-like"/>
    <property type="match status" value="1"/>
</dbReference>
<name>T1JAW1_STRMM</name>